<comment type="caution">
    <text evidence="1">The sequence shown here is derived from an EMBL/GenBank/DDBJ whole genome shotgun (WGS) entry which is preliminary data.</text>
</comment>
<evidence type="ECO:0000313" key="2">
    <source>
        <dbReference type="Proteomes" id="UP000324326"/>
    </source>
</evidence>
<reference evidence="1 2" key="1">
    <citation type="submission" date="2018-08" db="EMBL/GenBank/DDBJ databases">
        <title>Bacillus phenotypic plasticity.</title>
        <authorList>
            <person name="Hurtado E."/>
        </authorList>
    </citation>
    <scope>NUCLEOTIDE SEQUENCE [LARGE SCALE GENOMIC DNA]</scope>
    <source>
        <strain evidence="1 2">427</strain>
    </source>
</reference>
<dbReference type="EMBL" id="QSND01000007">
    <property type="protein sequence ID" value="KAA6446902.1"/>
    <property type="molecule type" value="Genomic_DNA"/>
</dbReference>
<name>A0A5M8RLU7_9BACI</name>
<dbReference type="RefSeq" id="WP_150149935.1">
    <property type="nucleotide sequence ID" value="NZ_QSND01000007.1"/>
</dbReference>
<organism evidence="1 2">
    <name type="scientific">Bacillus swezeyi</name>
    <dbReference type="NCBI Taxonomy" id="1925020"/>
    <lineage>
        <taxon>Bacteria</taxon>
        <taxon>Bacillati</taxon>
        <taxon>Bacillota</taxon>
        <taxon>Bacilli</taxon>
        <taxon>Bacillales</taxon>
        <taxon>Bacillaceae</taxon>
        <taxon>Bacillus</taxon>
    </lineage>
</organism>
<protein>
    <submittedName>
        <fullName evidence="1">Uncharacterized protein</fullName>
    </submittedName>
</protein>
<proteinExistence type="predicted"/>
<sequence length="74" mass="8300">MKPGVKLARDIIRIEKRIEDLAENGPLNLKVREEGSKGIIEVSKCDCGSCTIEELVFDSYDKTRLEAAKMTSKE</sequence>
<gene>
    <name evidence="1" type="ORF">DX927_22885</name>
</gene>
<accession>A0A5M8RLU7</accession>
<evidence type="ECO:0000313" key="1">
    <source>
        <dbReference type="EMBL" id="KAA6446902.1"/>
    </source>
</evidence>
<dbReference type="AlphaFoldDB" id="A0A5M8RLU7"/>
<dbReference type="Proteomes" id="UP000324326">
    <property type="component" value="Unassembled WGS sequence"/>
</dbReference>